<reference evidence="2 3" key="1">
    <citation type="submission" date="2015-07" db="EMBL/GenBank/DDBJ databases">
        <title>Comparative genomics of the Sigatoka disease complex on banana suggests a link between parallel evolutionary changes in Pseudocercospora fijiensis and Pseudocercospora eumusae and increased virulence on the banana host.</title>
        <authorList>
            <person name="Chang T.-C."/>
            <person name="Salvucci A."/>
            <person name="Crous P.W."/>
            <person name="Stergiopoulos I."/>
        </authorList>
    </citation>
    <scope>NUCLEOTIDE SEQUENCE [LARGE SCALE GENOMIC DNA]</scope>
    <source>
        <strain evidence="2 3">CBS 114824</strain>
    </source>
</reference>
<dbReference type="AlphaFoldDB" id="A0A139HNW6"/>
<organism evidence="2 3">
    <name type="scientific">Pseudocercospora eumusae</name>
    <dbReference type="NCBI Taxonomy" id="321146"/>
    <lineage>
        <taxon>Eukaryota</taxon>
        <taxon>Fungi</taxon>
        <taxon>Dikarya</taxon>
        <taxon>Ascomycota</taxon>
        <taxon>Pezizomycotina</taxon>
        <taxon>Dothideomycetes</taxon>
        <taxon>Dothideomycetidae</taxon>
        <taxon>Mycosphaerellales</taxon>
        <taxon>Mycosphaerellaceae</taxon>
        <taxon>Pseudocercospora</taxon>
    </lineage>
</organism>
<protein>
    <submittedName>
        <fullName evidence="2">Uncharacterized protein</fullName>
    </submittedName>
</protein>
<name>A0A139HNW6_9PEZI</name>
<sequence length="104" mass="11326">MAPGYSGFCSCCPSPSSSRRYSSYPRAALDELDSQPQDPASKKAGARHSSERKQSKNYKILVPNPVSTLTVPATGFALACFYAIDIDWRVYPLSGLDDLHVSSH</sequence>
<feature type="region of interest" description="Disordered" evidence="1">
    <location>
        <begin position="1"/>
        <end position="57"/>
    </location>
</feature>
<accession>A0A139HNW6</accession>
<keyword evidence="3" id="KW-1185">Reference proteome</keyword>
<evidence type="ECO:0000313" key="2">
    <source>
        <dbReference type="EMBL" id="KXT04093.1"/>
    </source>
</evidence>
<gene>
    <name evidence="2" type="ORF">AC578_4916</name>
</gene>
<evidence type="ECO:0000256" key="1">
    <source>
        <dbReference type="SAM" id="MobiDB-lite"/>
    </source>
</evidence>
<dbReference type="Proteomes" id="UP000070133">
    <property type="component" value="Unassembled WGS sequence"/>
</dbReference>
<comment type="caution">
    <text evidence="2">The sequence shown here is derived from an EMBL/GenBank/DDBJ whole genome shotgun (WGS) entry which is preliminary data.</text>
</comment>
<proteinExistence type="predicted"/>
<feature type="compositionally biased region" description="Low complexity" evidence="1">
    <location>
        <begin position="13"/>
        <end position="26"/>
    </location>
</feature>
<dbReference type="EMBL" id="LFZN01000024">
    <property type="protein sequence ID" value="KXT04093.1"/>
    <property type="molecule type" value="Genomic_DNA"/>
</dbReference>
<evidence type="ECO:0000313" key="3">
    <source>
        <dbReference type="Proteomes" id="UP000070133"/>
    </source>
</evidence>